<accession>A0A8J6J8N6</accession>
<evidence type="ECO:0000256" key="1">
    <source>
        <dbReference type="PROSITE-ProRule" id="PRU00285"/>
    </source>
</evidence>
<dbReference type="SUPFAM" id="SSF49764">
    <property type="entry name" value="HSP20-like chaperones"/>
    <property type="match status" value="1"/>
</dbReference>
<protein>
    <submittedName>
        <fullName evidence="4">Hsp20/alpha crystallin family protein</fullName>
    </submittedName>
</protein>
<dbReference type="InterPro" id="IPR031107">
    <property type="entry name" value="Small_HSP"/>
</dbReference>
<dbReference type="InterPro" id="IPR002068">
    <property type="entry name" value="A-crystallin/Hsp20_dom"/>
</dbReference>
<reference evidence="4" key="1">
    <citation type="submission" date="2020-08" db="EMBL/GenBank/DDBJ databases">
        <title>Genome public.</title>
        <authorList>
            <person name="Liu C."/>
            <person name="Sun Q."/>
        </authorList>
    </citation>
    <scope>NUCLEOTIDE SEQUENCE</scope>
    <source>
        <strain evidence="4">NSJ-23</strain>
    </source>
</reference>
<feature type="domain" description="SHSP" evidence="3">
    <location>
        <begin position="29"/>
        <end position="142"/>
    </location>
</feature>
<evidence type="ECO:0000259" key="3">
    <source>
        <dbReference type="PROSITE" id="PS01031"/>
    </source>
</evidence>
<dbReference type="InterPro" id="IPR008978">
    <property type="entry name" value="HSP20-like_chaperone"/>
</dbReference>
<dbReference type="PANTHER" id="PTHR11527">
    <property type="entry name" value="HEAT-SHOCK PROTEIN 20 FAMILY MEMBER"/>
    <property type="match status" value="1"/>
</dbReference>
<dbReference type="Pfam" id="PF00011">
    <property type="entry name" value="HSP20"/>
    <property type="match status" value="1"/>
</dbReference>
<dbReference type="AlphaFoldDB" id="A0A8J6J8N6"/>
<comment type="similarity">
    <text evidence="1 2">Belongs to the small heat shock protein (HSP20) family.</text>
</comment>
<evidence type="ECO:0000313" key="4">
    <source>
        <dbReference type="EMBL" id="MBC5722816.1"/>
    </source>
</evidence>
<comment type="caution">
    <text evidence="4">The sequence shown here is derived from an EMBL/GenBank/DDBJ whole genome shotgun (WGS) entry which is preliminary data.</text>
</comment>
<sequence length="142" mass="16400">MYSMIPFGRYHGGLDTIFDDLERSFFPPANRQPTAFRTDIRDEGDHFLLEAELPGFQKEDIHLELKEGILTISAQHEEKQEKRDDQGQYLCRERRVGSFVRSFDASGIQEDAIRASYENGVLTLILPKMAEIQPQSRRIAIQ</sequence>
<name>A0A8J6J8N6_9FIRM</name>
<proteinExistence type="inferred from homology"/>
<dbReference type="PROSITE" id="PS01031">
    <property type="entry name" value="SHSP"/>
    <property type="match status" value="1"/>
</dbReference>
<evidence type="ECO:0000256" key="2">
    <source>
        <dbReference type="RuleBase" id="RU003616"/>
    </source>
</evidence>
<dbReference type="Proteomes" id="UP000628736">
    <property type="component" value="Unassembled WGS sequence"/>
</dbReference>
<dbReference type="EMBL" id="JACOPO010000004">
    <property type="protein sequence ID" value="MBC5722816.1"/>
    <property type="molecule type" value="Genomic_DNA"/>
</dbReference>
<dbReference type="Gene3D" id="2.60.40.790">
    <property type="match status" value="1"/>
</dbReference>
<evidence type="ECO:0000313" key="5">
    <source>
        <dbReference type="Proteomes" id="UP000628736"/>
    </source>
</evidence>
<dbReference type="CDD" id="cd06471">
    <property type="entry name" value="ACD_LpsHSP_like"/>
    <property type="match status" value="1"/>
</dbReference>
<keyword evidence="5" id="KW-1185">Reference proteome</keyword>
<gene>
    <name evidence="4" type="ORF">H8S11_08330</name>
</gene>
<organism evidence="4 5">
    <name type="scientific">Flintibacter hominis</name>
    <dbReference type="NCBI Taxonomy" id="2763048"/>
    <lineage>
        <taxon>Bacteria</taxon>
        <taxon>Bacillati</taxon>
        <taxon>Bacillota</taxon>
        <taxon>Clostridia</taxon>
        <taxon>Eubacteriales</taxon>
        <taxon>Flintibacter</taxon>
    </lineage>
</organism>